<accession>A0ACB7X799</accession>
<protein>
    <submittedName>
        <fullName evidence="1">Uncharacterized protein</fullName>
    </submittedName>
</protein>
<comment type="caution">
    <text evidence="1">The sequence shown here is derived from an EMBL/GenBank/DDBJ whole genome shotgun (WGS) entry which is preliminary data.</text>
</comment>
<evidence type="ECO:0000313" key="2">
    <source>
        <dbReference type="Proteomes" id="UP000828048"/>
    </source>
</evidence>
<dbReference type="EMBL" id="CM037156">
    <property type="protein sequence ID" value="KAH7836385.1"/>
    <property type="molecule type" value="Genomic_DNA"/>
</dbReference>
<evidence type="ECO:0000313" key="1">
    <source>
        <dbReference type="EMBL" id="KAH7836385.1"/>
    </source>
</evidence>
<keyword evidence="2" id="KW-1185">Reference proteome</keyword>
<name>A0ACB7X799_9ERIC</name>
<proteinExistence type="predicted"/>
<gene>
    <name evidence="1" type="ORF">Vadar_000614</name>
</gene>
<reference evidence="1 2" key="1">
    <citation type="journal article" date="2021" name="Hortic Res">
        <title>High-quality reference genome and annotation aids understanding of berry development for evergreen blueberry (Vaccinium darrowii).</title>
        <authorList>
            <person name="Yu J."/>
            <person name="Hulse-Kemp A.M."/>
            <person name="Babiker E."/>
            <person name="Staton M."/>
        </authorList>
    </citation>
    <scope>NUCLEOTIDE SEQUENCE [LARGE SCALE GENOMIC DNA]</scope>
    <source>
        <strain evidence="2">cv. NJ 8807/NJ 8810</strain>
        <tissue evidence="1">Young leaf</tissue>
    </source>
</reference>
<organism evidence="1 2">
    <name type="scientific">Vaccinium darrowii</name>
    <dbReference type="NCBI Taxonomy" id="229202"/>
    <lineage>
        <taxon>Eukaryota</taxon>
        <taxon>Viridiplantae</taxon>
        <taxon>Streptophyta</taxon>
        <taxon>Embryophyta</taxon>
        <taxon>Tracheophyta</taxon>
        <taxon>Spermatophyta</taxon>
        <taxon>Magnoliopsida</taxon>
        <taxon>eudicotyledons</taxon>
        <taxon>Gunneridae</taxon>
        <taxon>Pentapetalae</taxon>
        <taxon>asterids</taxon>
        <taxon>Ericales</taxon>
        <taxon>Ericaceae</taxon>
        <taxon>Vaccinioideae</taxon>
        <taxon>Vaccinieae</taxon>
        <taxon>Vaccinium</taxon>
    </lineage>
</organism>
<sequence length="110" mass="11768">MARFLILCIVLSEFFIFLGKTNGSESLDLIAPAVIEPRDIPAPSPAPSSGVNNSGIRNVEGNRRVTKHHSLDSSAAGGDVILGGFATALIGAIVSYIRITRRNQQYTTEK</sequence>
<dbReference type="Proteomes" id="UP000828048">
    <property type="component" value="Chromosome 6"/>
</dbReference>